<reference evidence="11 12" key="1">
    <citation type="submission" date="2015-07" db="EMBL/GenBank/DDBJ databases">
        <title>Emmonsia species relationships and genome sequence.</title>
        <authorList>
            <person name="Cuomo C.A."/>
            <person name="Schwartz I.S."/>
            <person name="Kenyon C."/>
            <person name="de Hoog G.S."/>
            <person name="Govender N.P."/>
            <person name="Botha A."/>
            <person name="Moreno L."/>
            <person name="de Vries M."/>
            <person name="Munoz J.F."/>
            <person name="Stielow J.B."/>
        </authorList>
    </citation>
    <scope>NUCLEOTIDE SEQUENCE [LARGE SCALE GENOMIC DNA]</scope>
    <source>
        <strain evidence="11 12">CBS 136260</strain>
    </source>
</reference>
<dbReference type="GO" id="GO:0005351">
    <property type="term" value="F:carbohydrate:proton symporter activity"/>
    <property type="evidence" value="ECO:0007669"/>
    <property type="project" value="TreeGrafter"/>
</dbReference>
<feature type="transmembrane region" description="Helical" evidence="9">
    <location>
        <begin position="414"/>
        <end position="434"/>
    </location>
</feature>
<evidence type="ECO:0000256" key="7">
    <source>
        <dbReference type="RuleBase" id="RU003346"/>
    </source>
</evidence>
<evidence type="ECO:0000256" key="3">
    <source>
        <dbReference type="ARBA" id="ARBA00022448"/>
    </source>
</evidence>
<dbReference type="PRINTS" id="PR00171">
    <property type="entry name" value="SUGRTRNSPORT"/>
</dbReference>
<comment type="similarity">
    <text evidence="2 7">Belongs to the major facilitator superfamily. Sugar transporter (TC 2.A.1.1) family.</text>
</comment>
<keyword evidence="6 9" id="KW-0472">Membrane</keyword>
<feature type="transmembrane region" description="Helical" evidence="9">
    <location>
        <begin position="346"/>
        <end position="367"/>
    </location>
</feature>
<dbReference type="OrthoDB" id="6133115at2759"/>
<dbReference type="PROSITE" id="PS50850">
    <property type="entry name" value="MFS"/>
    <property type="match status" value="1"/>
</dbReference>
<evidence type="ECO:0000256" key="9">
    <source>
        <dbReference type="SAM" id="Phobius"/>
    </source>
</evidence>
<evidence type="ECO:0000256" key="5">
    <source>
        <dbReference type="ARBA" id="ARBA00022989"/>
    </source>
</evidence>
<evidence type="ECO:0000256" key="4">
    <source>
        <dbReference type="ARBA" id="ARBA00022692"/>
    </source>
</evidence>
<feature type="region of interest" description="Disordered" evidence="8">
    <location>
        <begin position="519"/>
        <end position="559"/>
    </location>
</feature>
<protein>
    <recommendedName>
        <fullName evidence="10">Major facilitator superfamily (MFS) profile domain-containing protein</fullName>
    </recommendedName>
</protein>
<accession>A0A1B7NWT9</accession>
<feature type="transmembrane region" description="Helical" evidence="9">
    <location>
        <begin position="186"/>
        <end position="208"/>
    </location>
</feature>
<organism evidence="11 12">
    <name type="scientific">Emergomyces africanus</name>
    <dbReference type="NCBI Taxonomy" id="1955775"/>
    <lineage>
        <taxon>Eukaryota</taxon>
        <taxon>Fungi</taxon>
        <taxon>Dikarya</taxon>
        <taxon>Ascomycota</taxon>
        <taxon>Pezizomycotina</taxon>
        <taxon>Eurotiomycetes</taxon>
        <taxon>Eurotiomycetidae</taxon>
        <taxon>Onygenales</taxon>
        <taxon>Ajellomycetaceae</taxon>
        <taxon>Emergomyces</taxon>
    </lineage>
</organism>
<name>A0A1B7NWT9_9EURO</name>
<dbReference type="GO" id="GO:0016020">
    <property type="term" value="C:membrane"/>
    <property type="evidence" value="ECO:0007669"/>
    <property type="project" value="UniProtKB-SubCell"/>
</dbReference>
<feature type="transmembrane region" description="Helical" evidence="9">
    <location>
        <begin position="287"/>
        <end position="305"/>
    </location>
</feature>
<dbReference type="STRING" id="1658172.A0A1B7NWT9"/>
<dbReference type="Pfam" id="PF00083">
    <property type="entry name" value="Sugar_tr"/>
    <property type="match status" value="1"/>
</dbReference>
<feature type="transmembrane region" description="Helical" evidence="9">
    <location>
        <begin position="440"/>
        <end position="461"/>
    </location>
</feature>
<feature type="transmembrane region" description="Helical" evidence="9">
    <location>
        <begin position="155"/>
        <end position="174"/>
    </location>
</feature>
<dbReference type="Gene3D" id="1.20.1250.20">
    <property type="entry name" value="MFS general substrate transporter like domains"/>
    <property type="match status" value="1"/>
</dbReference>
<keyword evidence="12" id="KW-1185">Reference proteome</keyword>
<dbReference type="PROSITE" id="PS00217">
    <property type="entry name" value="SUGAR_TRANSPORT_2"/>
    <property type="match status" value="1"/>
</dbReference>
<feature type="transmembrane region" description="Helical" evidence="9">
    <location>
        <begin position="317"/>
        <end position="339"/>
    </location>
</feature>
<dbReference type="InterPro" id="IPR020846">
    <property type="entry name" value="MFS_dom"/>
</dbReference>
<proteinExistence type="inferred from homology"/>
<dbReference type="AlphaFoldDB" id="A0A1B7NWT9"/>
<dbReference type="GO" id="GO:0015793">
    <property type="term" value="P:glycerol transmembrane transport"/>
    <property type="evidence" value="ECO:0007669"/>
    <property type="project" value="TreeGrafter"/>
</dbReference>
<dbReference type="EMBL" id="LGUA01000518">
    <property type="protein sequence ID" value="OAX81239.1"/>
    <property type="molecule type" value="Genomic_DNA"/>
</dbReference>
<dbReference type="InterPro" id="IPR036259">
    <property type="entry name" value="MFS_trans_sf"/>
</dbReference>
<evidence type="ECO:0000313" key="12">
    <source>
        <dbReference type="Proteomes" id="UP000091918"/>
    </source>
</evidence>
<dbReference type="FunFam" id="1.20.1250.20:FF:000061">
    <property type="entry name" value="MFS sugar transporter"/>
    <property type="match status" value="1"/>
</dbReference>
<comment type="caution">
    <text evidence="11">The sequence shown here is derived from an EMBL/GenBank/DDBJ whole genome shotgun (WGS) entry which is preliminary data.</text>
</comment>
<dbReference type="InterPro" id="IPR050360">
    <property type="entry name" value="MFS_Sugar_Transporters"/>
</dbReference>
<dbReference type="PANTHER" id="PTHR48022">
    <property type="entry name" value="PLASTIDIC GLUCOSE TRANSPORTER 4"/>
    <property type="match status" value="1"/>
</dbReference>
<dbReference type="Proteomes" id="UP000091918">
    <property type="component" value="Unassembled WGS sequence"/>
</dbReference>
<feature type="transmembrane region" description="Helical" evidence="9">
    <location>
        <begin position="94"/>
        <end position="112"/>
    </location>
</feature>
<dbReference type="InterPro" id="IPR005828">
    <property type="entry name" value="MFS_sugar_transport-like"/>
</dbReference>
<evidence type="ECO:0000256" key="1">
    <source>
        <dbReference type="ARBA" id="ARBA00004141"/>
    </source>
</evidence>
<feature type="compositionally biased region" description="Low complexity" evidence="8">
    <location>
        <begin position="534"/>
        <end position="548"/>
    </location>
</feature>
<keyword evidence="3 7" id="KW-0813">Transport</keyword>
<dbReference type="InterPro" id="IPR003663">
    <property type="entry name" value="Sugar/inositol_transpt"/>
</dbReference>
<feature type="transmembrane region" description="Helical" evidence="9">
    <location>
        <begin position="118"/>
        <end position="135"/>
    </location>
</feature>
<keyword evidence="4 9" id="KW-0812">Transmembrane</keyword>
<dbReference type="PANTHER" id="PTHR48022:SF69">
    <property type="entry name" value="SUGAR TRANSPORTER"/>
    <property type="match status" value="1"/>
</dbReference>
<evidence type="ECO:0000313" key="11">
    <source>
        <dbReference type="EMBL" id="OAX81239.1"/>
    </source>
</evidence>
<sequence length="559" mass="60541">MKTNDPGAPRFAGLTGHKLSLAISTVATTGFLLFGYDQGIMSGIISAKPFNDAFPQTRDNATQQGFVTAIYEVGCLAGAMAIIWLGDILGRRRAIMLGAFIMIIGVIIQIAAIPGHAAYAQFIIGRIVTGIGNGINTSTIPTYQAECSRTSNRGLLICIEGGVIAFGTLIAYWIDFGAAYGPPDLTWRFPIAFQVVFGVFILVGMYFLPDSPRWLFLRERYEEGESVIAGLLGKEIAHRDVQLQKSIVLDSIRASGGLGSSTPMSAVFTGGKTQHFRRMLLGVSSQFMQQVGGCNAVIYYFPILFKTSIIPGDDFMAMLLGGVNMIVYSIFATSSWFLIERVGRRKLFLIGTAGQCLSMVITFACLIPGTQQAAIGAAVGLFTYIASFGASWLPLPWLYPAEISPIKTRAKANALSTCSNWLFNFVIVMVVPVMLDGIGWGTYLFFACVNACFFPAIYFFYPETARRSLEEIDIIFAKGFTENISYVAAAKQLPYLSSDEIKQMNEQYGFGSADEAVAAPGEVKSSRSSRSDRSNGNGNIGDVNGNGNDAEAVKAEKRN</sequence>
<feature type="transmembrane region" description="Helical" evidence="9">
    <location>
        <begin position="21"/>
        <end position="45"/>
    </location>
</feature>
<comment type="subcellular location">
    <subcellularLocation>
        <location evidence="1">Membrane</location>
        <topology evidence="1">Multi-pass membrane protein</topology>
    </subcellularLocation>
</comment>
<feature type="transmembrane region" description="Helical" evidence="9">
    <location>
        <begin position="373"/>
        <end position="393"/>
    </location>
</feature>
<evidence type="ECO:0000256" key="6">
    <source>
        <dbReference type="ARBA" id="ARBA00023136"/>
    </source>
</evidence>
<feature type="transmembrane region" description="Helical" evidence="9">
    <location>
        <begin position="65"/>
        <end position="85"/>
    </location>
</feature>
<gene>
    <name evidence="11" type="ORF">ACJ72_04424</name>
</gene>
<evidence type="ECO:0000256" key="2">
    <source>
        <dbReference type="ARBA" id="ARBA00010992"/>
    </source>
</evidence>
<dbReference type="NCBIfam" id="TIGR00879">
    <property type="entry name" value="SP"/>
    <property type="match status" value="1"/>
</dbReference>
<evidence type="ECO:0000259" key="10">
    <source>
        <dbReference type="PROSITE" id="PS50850"/>
    </source>
</evidence>
<dbReference type="SUPFAM" id="SSF103473">
    <property type="entry name" value="MFS general substrate transporter"/>
    <property type="match status" value="1"/>
</dbReference>
<keyword evidence="5 9" id="KW-1133">Transmembrane helix</keyword>
<evidence type="ECO:0000256" key="8">
    <source>
        <dbReference type="SAM" id="MobiDB-lite"/>
    </source>
</evidence>
<feature type="domain" description="Major facilitator superfamily (MFS) profile" evidence="10">
    <location>
        <begin position="23"/>
        <end position="465"/>
    </location>
</feature>
<dbReference type="InterPro" id="IPR005829">
    <property type="entry name" value="Sugar_transporter_CS"/>
</dbReference>